<dbReference type="Proteomes" id="UP000185161">
    <property type="component" value="Chromosome"/>
</dbReference>
<sequence>MDDALLFGWLAARSIARGLPAPVADHGGFRVDTGGEVEIRRWAFTRPGNGLSELGHLLDAPGHFLKLCGTGEQLLALLPPRWRLQNEPGYVMRGPETQSPTAALPADYVLQLKRDSRGSRVVILASDGALAASGTAAEAAGVFVYDRIITEPDHRRRGLGRVVMAALRETRGDDAATELLVATDDGRALYATLGWTVVSPFATAEIPAA</sequence>
<organism evidence="2 5">
    <name type="scientific">Sphingomonas koreensis</name>
    <dbReference type="NCBI Taxonomy" id="93064"/>
    <lineage>
        <taxon>Bacteria</taxon>
        <taxon>Pseudomonadati</taxon>
        <taxon>Pseudomonadota</taxon>
        <taxon>Alphaproteobacteria</taxon>
        <taxon>Sphingomonadales</taxon>
        <taxon>Sphingomonadaceae</taxon>
        <taxon>Sphingomonas</taxon>
    </lineage>
</organism>
<name>A0A1L6J7L6_9SPHN</name>
<protein>
    <submittedName>
        <fullName evidence="3">N-acetyltransferase</fullName>
    </submittedName>
</protein>
<reference evidence="5" key="2">
    <citation type="submission" date="2016-12" db="EMBL/GenBank/DDBJ databases">
        <title>Whole genome sequencing of Sphingomonas sp. ABOJV.</title>
        <authorList>
            <person name="Conlan S."/>
            <person name="Thomas P.J."/>
            <person name="Mullikin J."/>
            <person name="Palmore T.N."/>
            <person name="Frank K.M."/>
            <person name="Segre J.A."/>
        </authorList>
    </citation>
    <scope>NUCLEOTIDE SEQUENCE [LARGE SCALE GENOMIC DNA]</scope>
    <source>
        <strain evidence="5">ABOJV</strain>
    </source>
</reference>
<dbReference type="EMBL" id="QQYZ01000004">
    <property type="protein sequence ID" value="RSY88004.1"/>
    <property type="molecule type" value="Genomic_DNA"/>
</dbReference>
<evidence type="ECO:0000313" key="4">
    <source>
        <dbReference type="EMBL" id="RSY88004.1"/>
    </source>
</evidence>
<evidence type="ECO:0000313" key="3">
    <source>
        <dbReference type="EMBL" id="RSV08138.1"/>
    </source>
</evidence>
<evidence type="ECO:0000313" key="7">
    <source>
        <dbReference type="Proteomes" id="UP000287746"/>
    </source>
</evidence>
<dbReference type="Proteomes" id="UP000287746">
    <property type="component" value="Unassembled WGS sequence"/>
</dbReference>
<proteinExistence type="predicted"/>
<dbReference type="Proteomes" id="UP000286681">
    <property type="component" value="Unassembled WGS sequence"/>
</dbReference>
<gene>
    <name evidence="2" type="ORF">BRX40_04725</name>
    <name evidence="3" type="ORF">CA257_01285</name>
    <name evidence="4" type="ORF">DAH66_05930</name>
</gene>
<dbReference type="GO" id="GO:0016747">
    <property type="term" value="F:acyltransferase activity, transferring groups other than amino-acyl groups"/>
    <property type="evidence" value="ECO:0007669"/>
    <property type="project" value="InterPro"/>
</dbReference>
<reference evidence="2" key="1">
    <citation type="submission" date="2016-12" db="EMBL/GenBank/DDBJ databases">
        <title>Whole genome sequencing of Sphingomonas koreensis.</title>
        <authorList>
            <person name="Conlan S."/>
            <person name="Thomas P.J."/>
            <person name="Mullikin J."/>
            <person name="Palmore T.N."/>
            <person name="Frank K.M."/>
            <person name="Segre J.A."/>
        </authorList>
    </citation>
    <scope>NUCLEOTIDE SEQUENCE</scope>
    <source>
        <strain evidence="2">ABOJV</strain>
    </source>
</reference>
<dbReference type="OrthoDB" id="4966223at2"/>
<dbReference type="Gene3D" id="3.40.630.30">
    <property type="match status" value="1"/>
</dbReference>
<dbReference type="InterPro" id="IPR016181">
    <property type="entry name" value="Acyl_CoA_acyltransferase"/>
</dbReference>
<evidence type="ECO:0000313" key="5">
    <source>
        <dbReference type="Proteomes" id="UP000185161"/>
    </source>
</evidence>
<reference evidence="3 6" key="3">
    <citation type="submission" date="2018-07" db="EMBL/GenBank/DDBJ databases">
        <title>Genomic and Epidemiologic Investigation of an Indolent Hospital Outbreak.</title>
        <authorList>
            <person name="Johnson R.C."/>
            <person name="Deming C."/>
            <person name="Conlan S."/>
            <person name="Zellmer C.J."/>
            <person name="Michelin A.V."/>
            <person name="Lee-Lin S."/>
            <person name="Thomas P.J."/>
            <person name="Park M."/>
            <person name="Weingarten R.A."/>
            <person name="Less J."/>
            <person name="Dekker J.P."/>
            <person name="Frank K.M."/>
            <person name="Musser K.A."/>
            <person name="Mcquiston J.R."/>
            <person name="Henderson D.K."/>
            <person name="Lau A.F."/>
            <person name="Palmore T.N."/>
            <person name="Segre J.A."/>
        </authorList>
    </citation>
    <scope>NUCLEOTIDE SEQUENCE [LARGE SCALE GENOMIC DNA]</scope>
    <source>
        <strain evidence="4">SK-CDC1_0717</strain>
        <strain evidence="3 6">SK-NIH.Env10_0317</strain>
    </source>
</reference>
<dbReference type="AlphaFoldDB" id="A0A1L6J7L6"/>
<dbReference type="RefSeq" id="WP_075150828.1">
    <property type="nucleotide sequence ID" value="NZ_CP018820.1"/>
</dbReference>
<dbReference type="EMBL" id="CP018820">
    <property type="protein sequence ID" value="APR51827.1"/>
    <property type="molecule type" value="Genomic_DNA"/>
</dbReference>
<evidence type="ECO:0000313" key="2">
    <source>
        <dbReference type="EMBL" id="APR51827.1"/>
    </source>
</evidence>
<dbReference type="InterPro" id="IPR000182">
    <property type="entry name" value="GNAT_dom"/>
</dbReference>
<dbReference type="KEGG" id="skr:BRX40_04725"/>
<evidence type="ECO:0000259" key="1">
    <source>
        <dbReference type="PROSITE" id="PS51186"/>
    </source>
</evidence>
<evidence type="ECO:0000313" key="6">
    <source>
        <dbReference type="Proteomes" id="UP000286681"/>
    </source>
</evidence>
<reference evidence="7" key="4">
    <citation type="submission" date="2018-07" db="EMBL/GenBank/DDBJ databases">
        <title>Genomic and Epidemiologic Investigation of an Indolent Hospital Outbreak.</title>
        <authorList>
            <person name="Johnson R.C."/>
            <person name="Deming C."/>
            <person name="Conlan S."/>
            <person name="Zellmer C.J."/>
            <person name="Michelin A.V."/>
            <person name="Lee-Lin S.-Q."/>
            <person name="Thomas P.J."/>
            <person name="Park M."/>
            <person name="Weingarten R.A."/>
            <person name="Less J."/>
            <person name="Dekker J.P."/>
            <person name="Frank K.M."/>
            <person name="Musser K.A."/>
            <person name="Mcquiston J.R."/>
            <person name="Henderson D.K."/>
            <person name="Lau A.F."/>
            <person name="Palmore T.N."/>
            <person name="Segre J.A."/>
        </authorList>
    </citation>
    <scope>NUCLEOTIDE SEQUENCE [LARGE SCALE GENOMIC DNA]</scope>
    <source>
        <strain evidence="7">SK-CDC1_0717</strain>
    </source>
</reference>
<feature type="domain" description="N-acetyltransferase" evidence="1">
    <location>
        <begin position="80"/>
        <end position="209"/>
    </location>
</feature>
<keyword evidence="5" id="KW-1185">Reference proteome</keyword>
<dbReference type="GeneID" id="44131859"/>
<accession>A0A1L6J7L6</accession>
<dbReference type="Pfam" id="PF13508">
    <property type="entry name" value="Acetyltransf_7"/>
    <property type="match status" value="1"/>
</dbReference>
<dbReference type="SUPFAM" id="SSF55729">
    <property type="entry name" value="Acyl-CoA N-acyltransferases (Nat)"/>
    <property type="match status" value="1"/>
</dbReference>
<dbReference type="EMBL" id="QQWO01000001">
    <property type="protein sequence ID" value="RSV08138.1"/>
    <property type="molecule type" value="Genomic_DNA"/>
</dbReference>
<keyword evidence="4" id="KW-0808">Transferase</keyword>
<dbReference type="PROSITE" id="PS51186">
    <property type="entry name" value="GNAT"/>
    <property type="match status" value="1"/>
</dbReference>
<dbReference type="STRING" id="93064.BRX40_04725"/>